<protein>
    <submittedName>
        <fullName evidence="3">Uncharacterized protein</fullName>
    </submittedName>
</protein>
<dbReference type="RefSeq" id="WP_111823780.1">
    <property type="nucleotide sequence ID" value="NZ_CBDERX010000033.1"/>
</dbReference>
<feature type="region of interest" description="Disordered" evidence="1">
    <location>
        <begin position="220"/>
        <end position="274"/>
    </location>
</feature>
<evidence type="ECO:0000256" key="1">
    <source>
        <dbReference type="SAM" id="MobiDB-lite"/>
    </source>
</evidence>
<keyword evidence="4" id="KW-1185">Reference proteome</keyword>
<gene>
    <name evidence="3" type="ORF">NCTC9935_01256</name>
</gene>
<name>A0A2X0VDZ5_9ACTO</name>
<reference evidence="3 4" key="1">
    <citation type="submission" date="2018-06" db="EMBL/GenBank/DDBJ databases">
        <authorList>
            <consortium name="Pathogen Informatics"/>
            <person name="Doyle S."/>
        </authorList>
    </citation>
    <scope>NUCLEOTIDE SEQUENCE [LARGE SCALE GENOMIC DNA]</scope>
    <source>
        <strain evidence="3 4">NCTC9935</strain>
    </source>
</reference>
<feature type="transmembrane region" description="Helical" evidence="2">
    <location>
        <begin position="99"/>
        <end position="118"/>
    </location>
</feature>
<dbReference type="GeneID" id="93758879"/>
<evidence type="ECO:0000256" key="2">
    <source>
        <dbReference type="SAM" id="Phobius"/>
    </source>
</evidence>
<evidence type="ECO:0000313" key="3">
    <source>
        <dbReference type="EMBL" id="SPT55747.1"/>
    </source>
</evidence>
<proteinExistence type="predicted"/>
<keyword evidence="2" id="KW-0472">Membrane</keyword>
<organism evidence="3 4">
    <name type="scientific">Schaalia odontolytica</name>
    <dbReference type="NCBI Taxonomy" id="1660"/>
    <lineage>
        <taxon>Bacteria</taxon>
        <taxon>Bacillati</taxon>
        <taxon>Actinomycetota</taxon>
        <taxon>Actinomycetes</taxon>
        <taxon>Actinomycetales</taxon>
        <taxon>Actinomycetaceae</taxon>
        <taxon>Schaalia</taxon>
    </lineage>
</organism>
<feature type="transmembrane region" description="Helical" evidence="2">
    <location>
        <begin position="166"/>
        <end position="189"/>
    </location>
</feature>
<evidence type="ECO:0000313" key="4">
    <source>
        <dbReference type="Proteomes" id="UP000250192"/>
    </source>
</evidence>
<feature type="transmembrane region" description="Helical" evidence="2">
    <location>
        <begin position="61"/>
        <end position="79"/>
    </location>
</feature>
<accession>A0A2X0VDZ5</accession>
<dbReference type="AlphaFoldDB" id="A0A2X0VDZ5"/>
<sequence length="274" mass="28357">MTAPRSALPAPTGVPQPGEAPVTAPATPTMPAPTLGGYAPAPVPVPSPSPKRTALSARGRIAAWVVIVVKLIFIVSVFIPNSLEDLERYVEQFTTGTFWMWLMLDTVIVVCALLYVSIGIKPLRYLAAAIVLVDYLIILPVLVHSFGGGWFVTFTPPQLGGGPVVVVLRALFMWCLKWLCIIAACALVIPDFRASAGTQRGATPAPSGTLVGYQPHAAAPAQPAVPQGAPVQMPTAQRATAAGSPAHNSSPVLAPPSGAPILPGTPADAAQASE</sequence>
<feature type="transmembrane region" description="Helical" evidence="2">
    <location>
        <begin position="125"/>
        <end position="146"/>
    </location>
</feature>
<keyword evidence="2" id="KW-0812">Transmembrane</keyword>
<feature type="region of interest" description="Disordered" evidence="1">
    <location>
        <begin position="1"/>
        <end position="26"/>
    </location>
</feature>
<dbReference type="OrthoDB" id="10012333at2"/>
<dbReference type="EMBL" id="UAPR01000003">
    <property type="protein sequence ID" value="SPT55747.1"/>
    <property type="molecule type" value="Genomic_DNA"/>
</dbReference>
<keyword evidence="2" id="KW-1133">Transmembrane helix</keyword>
<feature type="compositionally biased region" description="Low complexity" evidence="1">
    <location>
        <begin position="220"/>
        <end position="234"/>
    </location>
</feature>
<dbReference type="Proteomes" id="UP000250192">
    <property type="component" value="Unassembled WGS sequence"/>
</dbReference>